<gene>
    <name evidence="2" type="ORF">EYF80_001864</name>
</gene>
<evidence type="ECO:0000313" key="3">
    <source>
        <dbReference type="Proteomes" id="UP000314294"/>
    </source>
</evidence>
<reference evidence="2 3" key="1">
    <citation type="submission" date="2019-03" db="EMBL/GenBank/DDBJ databases">
        <title>First draft genome of Liparis tanakae, snailfish: a comprehensive survey of snailfish specific genes.</title>
        <authorList>
            <person name="Kim W."/>
            <person name="Song I."/>
            <person name="Jeong J.-H."/>
            <person name="Kim D."/>
            <person name="Kim S."/>
            <person name="Ryu S."/>
            <person name="Song J.Y."/>
            <person name="Lee S.K."/>
        </authorList>
    </citation>
    <scope>NUCLEOTIDE SEQUENCE [LARGE SCALE GENOMIC DNA]</scope>
    <source>
        <tissue evidence="2">Muscle</tissue>
    </source>
</reference>
<feature type="compositionally biased region" description="Basic residues" evidence="1">
    <location>
        <begin position="1"/>
        <end position="10"/>
    </location>
</feature>
<evidence type="ECO:0000256" key="1">
    <source>
        <dbReference type="SAM" id="MobiDB-lite"/>
    </source>
</evidence>
<proteinExistence type="predicted"/>
<dbReference type="AlphaFoldDB" id="A0A4Z2JCK8"/>
<dbReference type="EMBL" id="SRLO01000008">
    <property type="protein sequence ID" value="TNN87900.1"/>
    <property type="molecule type" value="Genomic_DNA"/>
</dbReference>
<protein>
    <submittedName>
        <fullName evidence="2">Uncharacterized protein</fullName>
    </submittedName>
</protein>
<sequence>MSARKKKPPHPPRSPISTAAFSDRSESAEPGLDPVGERNPGLDADMGLEPVWGLEPAIERGQMHELEEGRLAEPGRL</sequence>
<comment type="caution">
    <text evidence="2">The sequence shown here is derived from an EMBL/GenBank/DDBJ whole genome shotgun (WGS) entry which is preliminary data.</text>
</comment>
<organism evidence="2 3">
    <name type="scientific">Liparis tanakae</name>
    <name type="common">Tanaka's snailfish</name>
    <dbReference type="NCBI Taxonomy" id="230148"/>
    <lineage>
        <taxon>Eukaryota</taxon>
        <taxon>Metazoa</taxon>
        <taxon>Chordata</taxon>
        <taxon>Craniata</taxon>
        <taxon>Vertebrata</taxon>
        <taxon>Euteleostomi</taxon>
        <taxon>Actinopterygii</taxon>
        <taxon>Neopterygii</taxon>
        <taxon>Teleostei</taxon>
        <taxon>Neoteleostei</taxon>
        <taxon>Acanthomorphata</taxon>
        <taxon>Eupercaria</taxon>
        <taxon>Perciformes</taxon>
        <taxon>Cottioidei</taxon>
        <taxon>Cottales</taxon>
        <taxon>Liparidae</taxon>
        <taxon>Liparis</taxon>
    </lineage>
</organism>
<keyword evidence="3" id="KW-1185">Reference proteome</keyword>
<accession>A0A4Z2JCK8</accession>
<evidence type="ECO:0000313" key="2">
    <source>
        <dbReference type="EMBL" id="TNN87900.1"/>
    </source>
</evidence>
<feature type="region of interest" description="Disordered" evidence="1">
    <location>
        <begin position="1"/>
        <end position="77"/>
    </location>
</feature>
<name>A0A4Z2JCK8_9TELE</name>
<feature type="compositionally biased region" description="Basic and acidic residues" evidence="1">
    <location>
        <begin position="57"/>
        <end position="77"/>
    </location>
</feature>
<dbReference type="Proteomes" id="UP000314294">
    <property type="component" value="Unassembled WGS sequence"/>
</dbReference>